<accession>A0A1B1YWA5</accession>
<dbReference type="AlphaFoldDB" id="A0A1B1YWA5"/>
<dbReference type="InParanoid" id="A0A1B1YWA5"/>
<dbReference type="InterPro" id="IPR015943">
    <property type="entry name" value="WD40/YVTN_repeat-like_dom_sf"/>
</dbReference>
<reference evidence="2" key="1">
    <citation type="submission" date="2016-03" db="EMBL/GenBank/DDBJ databases">
        <title>Complete genome sequence of Solimmundus cernigliae, representing a novel lineage of polycyclic aromatic hydrocarbon degraders within the Gammaproteobacteria.</title>
        <authorList>
            <person name="Singleton D.R."/>
            <person name="Dickey A.N."/>
            <person name="Scholl E.H."/>
            <person name="Wright F.A."/>
            <person name="Aitken M.D."/>
        </authorList>
    </citation>
    <scope>NUCLEOTIDE SEQUENCE [LARGE SCALE GENOMIC DNA]</scope>
    <source>
        <strain evidence="2">TR3.2</strain>
    </source>
</reference>
<proteinExistence type="predicted"/>
<sequence>MYPCLSPGGSAVYDSPIAAGRLLVGTQGGVVELEETAAGWREAGRGLADHHVCALIGEPVSGNYYAGTHDAGVFVSPDGRHWQPASQGLEHSNVFSMASVRRPDGSVRLYAGTEPAALFESRDFGQSWQRLTGLEATTGRDGWMFPAPPFIAHIKQIAIHPQNPDLIYVCVEQGGLYSSPDAGKTWTEHTAGMPNDAHRVLLHPTRPGRLFLANGFFFNRSDDGGKTWFEMKEQTQKIGYADPLVYHPRRPETMFVSGAFATPDTWVKGSANVSIARSHDGGDSWQYARGGLPDEFKPSVEAMSLEALGDACRVFIGNTDGEVWLTEDEGKQWRQIASHLPPVSKCFHADLIHGKLDLTEVRIPDEIRALMEQMVVREA</sequence>
<dbReference type="EMBL" id="CP014671">
    <property type="protein sequence ID" value="ANX05081.1"/>
    <property type="molecule type" value="Genomic_DNA"/>
</dbReference>
<dbReference type="PANTHER" id="PTHR43739">
    <property type="entry name" value="XYLOGLUCANASE (EUROFUNG)"/>
    <property type="match status" value="1"/>
</dbReference>
<evidence type="ECO:0000313" key="2">
    <source>
        <dbReference type="Proteomes" id="UP000092952"/>
    </source>
</evidence>
<protein>
    <recommendedName>
        <fullName evidence="3">Glycosyl hydrolase</fullName>
    </recommendedName>
</protein>
<dbReference type="InterPro" id="IPR052025">
    <property type="entry name" value="Xyloglucanase_GH74"/>
</dbReference>
<dbReference type="CDD" id="cd15482">
    <property type="entry name" value="Sialidase_non-viral"/>
    <property type="match status" value="1"/>
</dbReference>
<dbReference type="GO" id="GO:0010411">
    <property type="term" value="P:xyloglucan metabolic process"/>
    <property type="evidence" value="ECO:0007669"/>
    <property type="project" value="TreeGrafter"/>
</dbReference>
<dbReference type="KEGG" id="gbi:PG2T_13445"/>
<organism evidence="1 2">
    <name type="scientific">Immundisolibacter cernigliae</name>
    <dbReference type="NCBI Taxonomy" id="1810504"/>
    <lineage>
        <taxon>Bacteria</taxon>
        <taxon>Pseudomonadati</taxon>
        <taxon>Pseudomonadota</taxon>
        <taxon>Gammaproteobacteria</taxon>
        <taxon>Immundisolibacterales</taxon>
        <taxon>Immundisolibacteraceae</taxon>
        <taxon>Immundisolibacter</taxon>
    </lineage>
</organism>
<keyword evidence="2" id="KW-1185">Reference proteome</keyword>
<name>A0A1B1YWA5_9GAMM</name>
<dbReference type="PANTHER" id="PTHR43739:SF5">
    <property type="entry name" value="EXO-ALPHA-SIALIDASE"/>
    <property type="match status" value="1"/>
</dbReference>
<dbReference type="RefSeq" id="WP_068806548.1">
    <property type="nucleotide sequence ID" value="NZ_CP014671.1"/>
</dbReference>
<dbReference type="SUPFAM" id="SSF110296">
    <property type="entry name" value="Oligoxyloglucan reducing end-specific cellobiohydrolase"/>
    <property type="match status" value="1"/>
</dbReference>
<evidence type="ECO:0000313" key="1">
    <source>
        <dbReference type="EMBL" id="ANX05081.1"/>
    </source>
</evidence>
<evidence type="ECO:0008006" key="3">
    <source>
        <dbReference type="Google" id="ProtNLM"/>
    </source>
</evidence>
<dbReference type="Gene3D" id="2.130.10.10">
    <property type="entry name" value="YVTN repeat-like/Quinoprotein amine dehydrogenase"/>
    <property type="match status" value="1"/>
</dbReference>
<gene>
    <name evidence="1" type="ORF">PG2T_13445</name>
</gene>
<dbReference type="STRING" id="1810504.PG2T_13445"/>
<dbReference type="Proteomes" id="UP000092952">
    <property type="component" value="Chromosome"/>
</dbReference>
<dbReference type="OrthoDB" id="5664384at2"/>